<dbReference type="Proteomes" id="UP001235744">
    <property type="component" value="Chromosome"/>
</dbReference>
<dbReference type="PANTHER" id="PTHR44103">
    <property type="entry name" value="PROPROTEIN CONVERTASE P"/>
    <property type="match status" value="1"/>
</dbReference>
<evidence type="ECO:0000313" key="5">
    <source>
        <dbReference type="Proteomes" id="UP001235744"/>
    </source>
</evidence>
<protein>
    <submittedName>
        <fullName evidence="4">VCBS repeat-containing protein</fullName>
    </submittedName>
</protein>
<keyword evidence="5" id="KW-1185">Reference proteome</keyword>
<sequence length="316" mass="33183">MISNRRRRTVRGALAAVAATVAMAATAGTSFASGDPAGAAERAQASAGAEQQAGKAQGAAPAARAAGTVETPSFAMDGVTKQTGDLYMYWTDNQGGFKPGEFVTSGFDAFADSISVDNDKDGWSDHTWTVHKDGKLTYSWIDDDSEYHNSQVGTGWNIYPTILSPGSIGGAQEADLIGLDKAGVLWGYLGYADGNLTPRTRIGGGWGQYTQLAGQGDLTGDNKPDIVARDTSGVLWLYKGTGDYKVPFATRTRIGGGWNTYDRLLSVGDLNADGVADLIARKPNGDLFRYSGTGNAGSVFGSPAQIGHGFQIYNLL</sequence>
<dbReference type="InterPro" id="IPR006311">
    <property type="entry name" value="TAT_signal"/>
</dbReference>
<reference evidence="4 5" key="1">
    <citation type="submission" date="2023-03" db="EMBL/GenBank/DDBJ databases">
        <title>Isolation and description of six Streptomyces strains from soil environments, able to metabolize different microbial glucans.</title>
        <authorList>
            <person name="Widen T."/>
            <person name="Larsbrink J."/>
        </authorList>
    </citation>
    <scope>NUCLEOTIDE SEQUENCE [LARGE SCALE GENOMIC DNA]</scope>
    <source>
        <strain evidence="4 5">Alt2</strain>
    </source>
</reference>
<dbReference type="Gene3D" id="2.115.10.10">
    <property type="entry name" value="Tachylectin 2"/>
    <property type="match status" value="1"/>
</dbReference>
<organism evidence="4 5">
    <name type="scientific">Streptomyces poriferorum</name>
    <dbReference type="NCBI Taxonomy" id="2798799"/>
    <lineage>
        <taxon>Bacteria</taxon>
        <taxon>Bacillati</taxon>
        <taxon>Actinomycetota</taxon>
        <taxon>Actinomycetes</taxon>
        <taxon>Kitasatosporales</taxon>
        <taxon>Streptomycetaceae</taxon>
        <taxon>Streptomyces</taxon>
    </lineage>
</organism>
<dbReference type="PROSITE" id="PS51318">
    <property type="entry name" value="TAT"/>
    <property type="match status" value="1"/>
</dbReference>
<dbReference type="EMBL" id="CP120988">
    <property type="protein sequence ID" value="WLQ56679.1"/>
    <property type="molecule type" value="Genomic_DNA"/>
</dbReference>
<accession>A0ABY9IPB8</accession>
<feature type="region of interest" description="Disordered" evidence="2">
    <location>
        <begin position="42"/>
        <end position="67"/>
    </location>
</feature>
<evidence type="ECO:0000256" key="3">
    <source>
        <dbReference type="SAM" id="SignalP"/>
    </source>
</evidence>
<dbReference type="SUPFAM" id="SSF69318">
    <property type="entry name" value="Integrin alpha N-terminal domain"/>
    <property type="match status" value="1"/>
</dbReference>
<feature type="chain" id="PRO_5045623495" evidence="3">
    <location>
        <begin position="25"/>
        <end position="316"/>
    </location>
</feature>
<dbReference type="RefSeq" id="WP_236064414.1">
    <property type="nucleotide sequence ID" value="NZ_CP120988.1"/>
</dbReference>
<evidence type="ECO:0000256" key="1">
    <source>
        <dbReference type="ARBA" id="ARBA00022729"/>
    </source>
</evidence>
<keyword evidence="1 3" id="KW-0732">Signal</keyword>
<dbReference type="PANTHER" id="PTHR44103:SF1">
    <property type="entry name" value="PROPROTEIN CONVERTASE P"/>
    <property type="match status" value="1"/>
</dbReference>
<name>A0ABY9IPB8_9ACTN</name>
<feature type="signal peptide" evidence="3">
    <location>
        <begin position="1"/>
        <end position="24"/>
    </location>
</feature>
<dbReference type="InterPro" id="IPR028994">
    <property type="entry name" value="Integrin_alpha_N"/>
</dbReference>
<gene>
    <name evidence="4" type="ORF">P8A19_15035</name>
</gene>
<proteinExistence type="predicted"/>
<dbReference type="Pfam" id="PF13517">
    <property type="entry name" value="FG-GAP_3"/>
    <property type="match status" value="1"/>
</dbReference>
<evidence type="ECO:0000256" key="2">
    <source>
        <dbReference type="SAM" id="MobiDB-lite"/>
    </source>
</evidence>
<dbReference type="InterPro" id="IPR013517">
    <property type="entry name" value="FG-GAP"/>
</dbReference>
<evidence type="ECO:0000313" key="4">
    <source>
        <dbReference type="EMBL" id="WLQ56679.1"/>
    </source>
</evidence>